<dbReference type="RefSeq" id="WP_262398591.1">
    <property type="nucleotide sequence ID" value="NZ_JACRTB010000001.1"/>
</dbReference>
<dbReference type="SUPFAM" id="SSF53323">
    <property type="entry name" value="Pyruvate-ferredoxin oxidoreductase, PFOR, domain III"/>
    <property type="match status" value="1"/>
</dbReference>
<dbReference type="EMBL" id="JACRTB010000001">
    <property type="protein sequence ID" value="MBC8574900.1"/>
    <property type="molecule type" value="Genomic_DNA"/>
</dbReference>
<proteinExistence type="predicted"/>
<dbReference type="Gene3D" id="3.40.920.10">
    <property type="entry name" value="Pyruvate-ferredoxin oxidoreductase, PFOR, domain III"/>
    <property type="match status" value="1"/>
</dbReference>
<evidence type="ECO:0000313" key="3">
    <source>
        <dbReference type="EMBL" id="MBC8574900.1"/>
    </source>
</evidence>
<dbReference type="Pfam" id="PF01558">
    <property type="entry name" value="POR"/>
    <property type="match status" value="1"/>
</dbReference>
<evidence type="ECO:0000259" key="2">
    <source>
        <dbReference type="Pfam" id="PF01558"/>
    </source>
</evidence>
<evidence type="ECO:0000256" key="1">
    <source>
        <dbReference type="ARBA" id="ARBA00023002"/>
    </source>
</evidence>
<accession>A0ABR7NFD7</accession>
<dbReference type="InterPro" id="IPR002869">
    <property type="entry name" value="Pyrv_flavodox_OxRed_cen"/>
</dbReference>
<dbReference type="PANTHER" id="PTHR42730:SF1">
    <property type="entry name" value="2-OXOGLUTARATE SYNTHASE SUBUNIT KORC"/>
    <property type="match status" value="1"/>
</dbReference>
<evidence type="ECO:0000313" key="4">
    <source>
        <dbReference type="Proteomes" id="UP000658131"/>
    </source>
</evidence>
<name>A0ABR7NFD7_9FIRM</name>
<dbReference type="InterPro" id="IPR052554">
    <property type="entry name" value="2-oxoglutarate_synth_KorC"/>
</dbReference>
<gene>
    <name evidence="3" type="ORF">H8717_00540</name>
</gene>
<dbReference type="InterPro" id="IPR019752">
    <property type="entry name" value="Pyrv/ketoisovalerate_OxRed_cat"/>
</dbReference>
<reference evidence="3 4" key="1">
    <citation type="submission" date="2020-08" db="EMBL/GenBank/DDBJ databases">
        <title>Genome public.</title>
        <authorList>
            <person name="Liu C."/>
            <person name="Sun Q."/>
        </authorList>
    </citation>
    <scope>NUCLEOTIDE SEQUENCE [LARGE SCALE GENOMIC DNA]</scope>
    <source>
        <strain evidence="3 4">BX1</strain>
    </source>
</reference>
<sequence>MTHEIIISGFGGQGVMAIGKTMVEAGMEEGLFVSWLPSYGPEMRGGTANCSVVLSDQPVGSPVVLNPNELIAMNKPSLLKFEKEVLPGGIILINSSIVELKAQRSDVSAYYIPCIEIANDLGNPKTANMAMLGAYLEASGVLRPETVHRMLAHIFHGPKAGLIDINIEAMSRGAACVSGG</sequence>
<dbReference type="PANTHER" id="PTHR42730">
    <property type="entry name" value="2-OXOGLUTARATE SYNTHASE SUBUNIT KORC"/>
    <property type="match status" value="1"/>
</dbReference>
<keyword evidence="1" id="KW-0560">Oxidoreductase</keyword>
<keyword evidence="4" id="KW-1185">Reference proteome</keyword>
<feature type="domain" description="Pyruvate/ketoisovalerate oxidoreductase catalytic" evidence="2">
    <location>
        <begin position="11"/>
        <end position="174"/>
    </location>
</feature>
<organism evidence="3 4">
    <name type="scientific">Yanshouia hominis</name>
    <dbReference type="NCBI Taxonomy" id="2763673"/>
    <lineage>
        <taxon>Bacteria</taxon>
        <taxon>Bacillati</taxon>
        <taxon>Bacillota</taxon>
        <taxon>Clostridia</taxon>
        <taxon>Eubacteriales</taxon>
        <taxon>Oscillospiraceae</taxon>
        <taxon>Yanshouia</taxon>
    </lineage>
</organism>
<comment type="caution">
    <text evidence="3">The sequence shown here is derived from an EMBL/GenBank/DDBJ whole genome shotgun (WGS) entry which is preliminary data.</text>
</comment>
<protein>
    <submittedName>
        <fullName evidence="3">2-oxoacid:acceptor oxidoreductase family protein</fullName>
    </submittedName>
</protein>
<dbReference type="Proteomes" id="UP000658131">
    <property type="component" value="Unassembled WGS sequence"/>
</dbReference>